<dbReference type="Proteomes" id="UP000636800">
    <property type="component" value="Unassembled WGS sequence"/>
</dbReference>
<dbReference type="SUPFAM" id="SSF52833">
    <property type="entry name" value="Thioredoxin-like"/>
    <property type="match status" value="1"/>
</dbReference>
<evidence type="ECO:0000256" key="1">
    <source>
        <dbReference type="ARBA" id="ARBA00004496"/>
    </source>
</evidence>
<keyword evidence="4" id="KW-0676">Redox-active center</keyword>
<organism evidence="6 7">
    <name type="scientific">Vanilla planifolia</name>
    <name type="common">Vanilla</name>
    <dbReference type="NCBI Taxonomy" id="51239"/>
    <lineage>
        <taxon>Eukaryota</taxon>
        <taxon>Viridiplantae</taxon>
        <taxon>Streptophyta</taxon>
        <taxon>Embryophyta</taxon>
        <taxon>Tracheophyta</taxon>
        <taxon>Spermatophyta</taxon>
        <taxon>Magnoliopsida</taxon>
        <taxon>Liliopsida</taxon>
        <taxon>Asparagales</taxon>
        <taxon>Orchidaceae</taxon>
        <taxon>Vanilloideae</taxon>
        <taxon>Vanilleae</taxon>
        <taxon>Vanilla</taxon>
    </lineage>
</organism>
<dbReference type="CDD" id="cd03419">
    <property type="entry name" value="GRX_GRXh_1_2_like"/>
    <property type="match status" value="1"/>
</dbReference>
<reference evidence="6 7" key="1">
    <citation type="journal article" date="2020" name="Nat. Food">
        <title>A phased Vanilla planifolia genome enables genetic improvement of flavour and production.</title>
        <authorList>
            <person name="Hasing T."/>
            <person name="Tang H."/>
            <person name="Brym M."/>
            <person name="Khazi F."/>
            <person name="Huang T."/>
            <person name="Chambers A.H."/>
        </authorList>
    </citation>
    <scope>NUCLEOTIDE SEQUENCE [LARGE SCALE GENOMIC DNA]</scope>
    <source>
        <tissue evidence="6">Leaf</tissue>
    </source>
</reference>
<comment type="similarity">
    <text evidence="2">Belongs to the glutaredoxin family. CC-type subfamily.</text>
</comment>
<dbReference type="InterPro" id="IPR002109">
    <property type="entry name" value="Glutaredoxin"/>
</dbReference>
<gene>
    <name evidence="6" type="ORF">HPP92_025212</name>
</gene>
<keyword evidence="7" id="KW-1185">Reference proteome</keyword>
<evidence type="ECO:0000313" key="7">
    <source>
        <dbReference type="Proteomes" id="UP000636800"/>
    </source>
</evidence>
<evidence type="ECO:0000313" key="6">
    <source>
        <dbReference type="EMBL" id="KAG0452548.1"/>
    </source>
</evidence>
<dbReference type="GO" id="GO:0005737">
    <property type="term" value="C:cytoplasm"/>
    <property type="evidence" value="ECO:0007669"/>
    <property type="project" value="UniProtKB-SubCell"/>
</dbReference>
<evidence type="ECO:0000259" key="5">
    <source>
        <dbReference type="Pfam" id="PF00462"/>
    </source>
</evidence>
<dbReference type="PROSITE" id="PS51354">
    <property type="entry name" value="GLUTAREDOXIN_2"/>
    <property type="match status" value="1"/>
</dbReference>
<dbReference type="NCBIfam" id="TIGR02189">
    <property type="entry name" value="GlrX-like_plant"/>
    <property type="match status" value="1"/>
</dbReference>
<dbReference type="EMBL" id="JADCNL010000014">
    <property type="protein sequence ID" value="KAG0452548.1"/>
    <property type="molecule type" value="Genomic_DNA"/>
</dbReference>
<dbReference type="OrthoDB" id="445566at2759"/>
<comment type="subcellular location">
    <subcellularLocation>
        <location evidence="1">Cytoplasm</location>
    </subcellularLocation>
</comment>
<name>A0A835PH46_VANPL</name>
<dbReference type="Gene3D" id="3.40.30.10">
    <property type="entry name" value="Glutaredoxin"/>
    <property type="match status" value="1"/>
</dbReference>
<sequence>MERVMKLASQRAVVVFSLSSCCMCHTVKQLLIGELGVNPTIYELDEDPKGKEMEWALAKMLGRSPPVPAVFVGGRLIGPTDKVMSLHLSGKLIPLLQDAGAIWL</sequence>
<evidence type="ECO:0000256" key="3">
    <source>
        <dbReference type="ARBA" id="ARBA00022490"/>
    </source>
</evidence>
<dbReference type="InterPro" id="IPR036249">
    <property type="entry name" value="Thioredoxin-like_sf"/>
</dbReference>
<keyword evidence="3" id="KW-0963">Cytoplasm</keyword>
<evidence type="ECO:0000256" key="4">
    <source>
        <dbReference type="ARBA" id="ARBA00023284"/>
    </source>
</evidence>
<comment type="caution">
    <text evidence="6">The sequence shown here is derived from an EMBL/GenBank/DDBJ whole genome shotgun (WGS) entry which is preliminary data.</text>
</comment>
<proteinExistence type="inferred from homology"/>
<dbReference type="AlphaFoldDB" id="A0A835PH46"/>
<dbReference type="PANTHER" id="PTHR10168">
    <property type="entry name" value="GLUTAREDOXIN"/>
    <property type="match status" value="1"/>
</dbReference>
<accession>A0A835PH46</accession>
<dbReference type="Pfam" id="PF00462">
    <property type="entry name" value="Glutaredoxin"/>
    <property type="match status" value="1"/>
</dbReference>
<protein>
    <recommendedName>
        <fullName evidence="5">Glutaredoxin domain-containing protein</fullName>
    </recommendedName>
</protein>
<evidence type="ECO:0000256" key="2">
    <source>
        <dbReference type="ARBA" id="ARBA00007568"/>
    </source>
</evidence>
<feature type="domain" description="Glutaredoxin" evidence="5">
    <location>
        <begin position="13"/>
        <end position="77"/>
    </location>
</feature>
<dbReference type="InterPro" id="IPR011905">
    <property type="entry name" value="GlrX-like_pln_2"/>
</dbReference>